<comment type="catalytic activity">
    <reaction evidence="15">
        <text>trans-aconitate(in) + citrate(out) = trans-aconitate(out) + citrate(in)</text>
        <dbReference type="Rhea" id="RHEA:72479"/>
        <dbReference type="ChEBI" id="CHEBI:15708"/>
        <dbReference type="ChEBI" id="CHEBI:16947"/>
    </reaction>
</comment>
<protein>
    <recommendedName>
        <fullName evidence="12">Citrate transport protein</fullName>
    </recommendedName>
</protein>
<proteinExistence type="inferred from homology"/>
<sequence length="465" mass="50367">MFVGVEGYSNCDWGLLVQADKAPENARMEYPSLLHWLYGKLRPVTGCLQVWIYGSEPLGQRHWPLPSRRGGLGLPPDWARLRVGNRVSSAPSPRIPDTVAAGTDGTRAAPGLHVPEAAVPRHCVRVAASLSVIMGSTSGSSCLPQARSPLFALMGSPVPVGARSLAAAAPAGGSKLTHPGKAILAGGLAGGIEICITFPTEYVKTQLQLDEKANPPRYRGIWDCVKQTVDGHGVKGLYRGLSSLLYGSIPKAAVRFGMFEFLSNRMRDADGKLDSKRSLLCGLGAGVAEAVVVVCPMETIKVKFIHDQCSPNPKYRGFFHGVREIIRVEGIKGTYQGLTATVLKQGSNQAIRFFVMTSLRNWYRGDDPNRPMNPLVTGAFGAIAGAASVFGNTPLDVVKTRMQGLEAHKYKSTWDCAYKILKYEGPKAFYKGTVPRLGRVCLDVAIVFIIYDEVVKVLNKVWKTD</sequence>
<accession>A0A974E247</accession>
<evidence type="ECO:0000256" key="16">
    <source>
        <dbReference type="ARBA" id="ARBA00049256"/>
    </source>
</evidence>
<dbReference type="FunFam" id="1.50.40.10:FF:000007">
    <property type="entry name" value="Mitochondrial tricarboxylate transport protein-like"/>
    <property type="match status" value="1"/>
</dbReference>
<keyword evidence="7" id="KW-0496">Mitochondrion</keyword>
<evidence type="ECO:0000313" key="20">
    <source>
        <dbReference type="EMBL" id="OCU01896.1"/>
    </source>
</evidence>
<evidence type="ECO:0000256" key="11">
    <source>
        <dbReference type="ARBA" id="ARBA00036668"/>
    </source>
</evidence>
<comment type="similarity">
    <text evidence="2 19">Belongs to the mitochondrial carrier (TC 2.A.29) family.</text>
</comment>
<dbReference type="GO" id="GO:0071913">
    <property type="term" value="F:citrate secondary active transmembrane transporter activity"/>
    <property type="evidence" value="ECO:0007669"/>
    <property type="project" value="TreeGrafter"/>
</dbReference>
<keyword evidence="6" id="KW-1133">Transmembrane helix</keyword>
<dbReference type="SUPFAM" id="SSF103506">
    <property type="entry name" value="Mitochondrial carrier"/>
    <property type="match status" value="1"/>
</dbReference>
<comment type="subcellular location">
    <subcellularLocation>
        <location evidence="1">Mitochondrion membrane</location>
        <topology evidence="1">Multi-pass membrane protein</topology>
    </subcellularLocation>
</comment>
<evidence type="ECO:0000256" key="9">
    <source>
        <dbReference type="ARBA" id="ARBA00036042"/>
    </source>
</evidence>
<evidence type="ECO:0000256" key="6">
    <source>
        <dbReference type="ARBA" id="ARBA00022989"/>
    </source>
</evidence>
<gene>
    <name evidence="20" type="ORF">XELAEV_18007675mg</name>
</gene>
<reference evidence="21" key="1">
    <citation type="journal article" date="2016" name="Nature">
        <title>Genome evolution in the allotetraploid frog Xenopus laevis.</title>
        <authorList>
            <person name="Session A.M."/>
            <person name="Uno Y."/>
            <person name="Kwon T."/>
            <person name="Chapman J.A."/>
            <person name="Toyoda A."/>
            <person name="Takahashi S."/>
            <person name="Fukui A."/>
            <person name="Hikosaka A."/>
            <person name="Suzuki A."/>
            <person name="Kondo M."/>
            <person name="van Heeringen S.J."/>
            <person name="Quigley I."/>
            <person name="Heinz S."/>
            <person name="Ogino H."/>
            <person name="Ochi H."/>
            <person name="Hellsten U."/>
            <person name="Lyons J.B."/>
            <person name="Simakov O."/>
            <person name="Putnam N."/>
            <person name="Stites J."/>
            <person name="Kuroki Y."/>
            <person name="Tanaka T."/>
            <person name="Michiue T."/>
            <person name="Watanabe M."/>
            <person name="Bogdanovic O."/>
            <person name="Lister R."/>
            <person name="Georgiou G."/>
            <person name="Paranjpe S.S."/>
            <person name="van Kruijsbergen I."/>
            <person name="Shu S."/>
            <person name="Carlson J."/>
            <person name="Kinoshita T."/>
            <person name="Ohta Y."/>
            <person name="Mawaribuchi S."/>
            <person name="Jenkins J."/>
            <person name="Grimwood J."/>
            <person name="Schmutz J."/>
            <person name="Mitros T."/>
            <person name="Mozaffari S.V."/>
            <person name="Suzuki Y."/>
            <person name="Haramoto Y."/>
            <person name="Yamamoto T.S."/>
            <person name="Takagi C."/>
            <person name="Heald R."/>
            <person name="Miller K."/>
            <person name="Haudenschild C."/>
            <person name="Kitzman J."/>
            <person name="Nakayama T."/>
            <person name="Izutsu Y."/>
            <person name="Robert J."/>
            <person name="Fortriede J."/>
            <person name="Burns K."/>
            <person name="Lotay V."/>
            <person name="Karimi K."/>
            <person name="Yasuoka Y."/>
            <person name="Dichmann D.S."/>
            <person name="Flajnik M.F."/>
            <person name="Houston D.W."/>
            <person name="Shendure J."/>
            <person name="DuPasquier L."/>
            <person name="Vize P.D."/>
            <person name="Zorn A.M."/>
            <person name="Ito M."/>
            <person name="Marcotte E.M."/>
            <person name="Wallingford J.B."/>
            <person name="Ito Y."/>
            <person name="Asashima M."/>
            <person name="Ueno N."/>
            <person name="Matsuda Y."/>
            <person name="Veenstra G.J."/>
            <person name="Fujiyama A."/>
            <person name="Harland R.M."/>
            <person name="Taira M."/>
            <person name="Rokhsar D.S."/>
        </authorList>
    </citation>
    <scope>NUCLEOTIDE SEQUENCE [LARGE SCALE GENOMIC DNA]</scope>
    <source>
        <strain evidence="21">J</strain>
    </source>
</reference>
<evidence type="ECO:0000256" key="5">
    <source>
        <dbReference type="ARBA" id="ARBA00022737"/>
    </source>
</evidence>
<evidence type="ECO:0000256" key="19">
    <source>
        <dbReference type="RuleBase" id="RU000488"/>
    </source>
</evidence>
<organism evidence="20 21">
    <name type="scientific">Xenopus laevis</name>
    <name type="common">African clawed frog</name>
    <dbReference type="NCBI Taxonomy" id="8355"/>
    <lineage>
        <taxon>Eukaryota</taxon>
        <taxon>Metazoa</taxon>
        <taxon>Chordata</taxon>
        <taxon>Craniata</taxon>
        <taxon>Vertebrata</taxon>
        <taxon>Euteleostomi</taxon>
        <taxon>Amphibia</taxon>
        <taxon>Batrachia</taxon>
        <taxon>Anura</taxon>
        <taxon>Pipoidea</taxon>
        <taxon>Pipidae</taxon>
        <taxon>Xenopodinae</taxon>
        <taxon>Xenopus</taxon>
        <taxon>Xenopus</taxon>
    </lineage>
</organism>
<evidence type="ECO:0000256" key="10">
    <source>
        <dbReference type="ARBA" id="ARBA00036264"/>
    </source>
</evidence>
<dbReference type="AlphaFoldDB" id="A0A974E247"/>
<comment type="function">
    <text evidence="17">Mitochondrial electroneutral antiporter that exports citrate from the mitochondria into the cytosol in exchange for malate. Also able to mediate the exchange of citrate for isocitrate, phosphoenolpyruvate, cis-aconitate and to a lesser extent trans-aconitate, maleate and succinate. In the cytoplasm, citrate plays important roles in fatty acid and sterol synthesis, regulation of glycolysis, protein acetylation, and other physiopathological processes.</text>
</comment>
<evidence type="ECO:0000256" key="12">
    <source>
        <dbReference type="ARBA" id="ARBA00042640"/>
    </source>
</evidence>
<name>A0A974E247_XENLA</name>
<dbReference type="Proteomes" id="UP000694892">
    <property type="component" value="Chromosome 1L"/>
</dbReference>
<evidence type="ECO:0000256" key="3">
    <source>
        <dbReference type="ARBA" id="ARBA00022448"/>
    </source>
</evidence>
<evidence type="ECO:0000256" key="1">
    <source>
        <dbReference type="ARBA" id="ARBA00004225"/>
    </source>
</evidence>
<dbReference type="PANTHER" id="PTHR45788:SF4">
    <property type="entry name" value="TRICARBOXYLATE TRANSPORT PROTEIN, MITOCHONDRIAL"/>
    <property type="match status" value="1"/>
</dbReference>
<dbReference type="Gene3D" id="1.50.40.10">
    <property type="entry name" value="Mitochondrial carrier domain"/>
    <property type="match status" value="1"/>
</dbReference>
<evidence type="ECO:0000313" key="21">
    <source>
        <dbReference type="Proteomes" id="UP000694892"/>
    </source>
</evidence>
<comment type="catalytic activity">
    <reaction evidence="11">
        <text>citrate(out) + (S)-malate(in) = citrate(in) + (S)-malate(out)</text>
        <dbReference type="Rhea" id="RHEA:72483"/>
        <dbReference type="ChEBI" id="CHEBI:15589"/>
        <dbReference type="ChEBI" id="CHEBI:16947"/>
    </reaction>
</comment>
<comment type="catalytic activity">
    <reaction evidence="13">
        <text>D-threo-isocitrate(in) + citrate(out) = D-threo-isocitrate(out) + citrate(in)</text>
        <dbReference type="Rhea" id="RHEA:72471"/>
        <dbReference type="ChEBI" id="CHEBI:15562"/>
        <dbReference type="ChEBI" id="CHEBI:16947"/>
    </reaction>
</comment>
<dbReference type="InterPro" id="IPR023395">
    <property type="entry name" value="MCP_dom_sf"/>
</dbReference>
<comment type="catalytic activity">
    <reaction evidence="14">
        <text>maleate(in) + citrate(out) = maleate(out) + citrate(in)</text>
        <dbReference type="Rhea" id="RHEA:72491"/>
        <dbReference type="ChEBI" id="CHEBI:16947"/>
        <dbReference type="ChEBI" id="CHEBI:30780"/>
    </reaction>
</comment>
<evidence type="ECO:0000256" key="14">
    <source>
        <dbReference type="ARBA" id="ARBA00048440"/>
    </source>
</evidence>
<feature type="repeat" description="Solcar" evidence="18">
    <location>
        <begin position="372"/>
        <end position="457"/>
    </location>
</feature>
<feature type="repeat" description="Solcar" evidence="18">
    <location>
        <begin position="276"/>
        <end position="362"/>
    </location>
</feature>
<dbReference type="Pfam" id="PF00153">
    <property type="entry name" value="Mito_carr"/>
    <property type="match status" value="3"/>
</dbReference>
<dbReference type="GO" id="GO:0006843">
    <property type="term" value="P:mitochondrial citrate transmembrane transport"/>
    <property type="evidence" value="ECO:0007669"/>
    <property type="project" value="TreeGrafter"/>
</dbReference>
<comment type="catalytic activity">
    <reaction evidence="9">
        <text>cis-aconitate(in) + citrate(out) = cis-aconitate(out) + citrate(in)</text>
        <dbReference type="Rhea" id="RHEA:72475"/>
        <dbReference type="ChEBI" id="CHEBI:16383"/>
        <dbReference type="ChEBI" id="CHEBI:16947"/>
    </reaction>
</comment>
<dbReference type="InterPro" id="IPR049563">
    <property type="entry name" value="TXTP-like"/>
</dbReference>
<dbReference type="EMBL" id="CM004466">
    <property type="protein sequence ID" value="OCU01896.1"/>
    <property type="molecule type" value="Genomic_DNA"/>
</dbReference>
<evidence type="ECO:0000256" key="13">
    <source>
        <dbReference type="ARBA" id="ARBA00047569"/>
    </source>
</evidence>
<dbReference type="PANTHER" id="PTHR45788">
    <property type="entry name" value="SUCCINATE/FUMARATE MITOCHONDRIAL TRANSPORTER-RELATED"/>
    <property type="match status" value="1"/>
</dbReference>
<feature type="repeat" description="Solcar" evidence="18">
    <location>
        <begin position="177"/>
        <end position="265"/>
    </location>
</feature>
<dbReference type="PROSITE" id="PS50920">
    <property type="entry name" value="SOLCAR"/>
    <property type="match status" value="3"/>
</dbReference>
<evidence type="ECO:0000256" key="15">
    <source>
        <dbReference type="ARBA" id="ARBA00048949"/>
    </source>
</evidence>
<evidence type="ECO:0000256" key="2">
    <source>
        <dbReference type="ARBA" id="ARBA00006375"/>
    </source>
</evidence>
<dbReference type="InterPro" id="IPR018108">
    <property type="entry name" value="MCP_transmembrane"/>
</dbReference>
<keyword evidence="5" id="KW-0677">Repeat</keyword>
<evidence type="ECO:0000256" key="4">
    <source>
        <dbReference type="ARBA" id="ARBA00022692"/>
    </source>
</evidence>
<keyword evidence="3 19" id="KW-0813">Transport</keyword>
<evidence type="ECO:0000256" key="17">
    <source>
        <dbReference type="ARBA" id="ARBA00093390"/>
    </source>
</evidence>
<dbReference type="OMA" id="AWYAGCT"/>
<dbReference type="GO" id="GO:0031966">
    <property type="term" value="C:mitochondrial membrane"/>
    <property type="evidence" value="ECO:0007669"/>
    <property type="project" value="UniProtKB-SubCell"/>
</dbReference>
<evidence type="ECO:0000256" key="18">
    <source>
        <dbReference type="PROSITE-ProRule" id="PRU00282"/>
    </source>
</evidence>
<keyword evidence="4 18" id="KW-0812">Transmembrane</keyword>
<evidence type="ECO:0000256" key="7">
    <source>
        <dbReference type="ARBA" id="ARBA00023128"/>
    </source>
</evidence>
<keyword evidence="8 18" id="KW-0472">Membrane</keyword>
<comment type="catalytic activity">
    <reaction evidence="16">
        <text>phosphoenolpyruvate(in) + citrate(out) = phosphoenolpyruvate(out) + citrate(in)</text>
        <dbReference type="Rhea" id="RHEA:72487"/>
        <dbReference type="ChEBI" id="CHEBI:16947"/>
        <dbReference type="ChEBI" id="CHEBI:58702"/>
    </reaction>
</comment>
<evidence type="ECO:0000256" key="8">
    <source>
        <dbReference type="ARBA" id="ARBA00023136"/>
    </source>
</evidence>
<comment type="catalytic activity">
    <reaction evidence="10">
        <text>citrate(out) + succinate(in) = citrate(in) + succinate(out)</text>
        <dbReference type="Rhea" id="RHEA:28835"/>
        <dbReference type="ChEBI" id="CHEBI:16947"/>
        <dbReference type="ChEBI" id="CHEBI:30031"/>
    </reaction>
</comment>